<dbReference type="Proteomes" id="UP001352263">
    <property type="component" value="Unassembled WGS sequence"/>
</dbReference>
<proteinExistence type="predicted"/>
<gene>
    <name evidence="1" type="ORF">RY831_27560</name>
</gene>
<sequence length="114" mass="13130">MADAWQEVQRAVRALRKQGDIRMRLMEAYRPLLRLRLKDLPSEARHHHEWLVGTIDARTSERLQAEIRDCVDTLSAAQLSEAVHRIVALHEALKVYQPDLPPARKPYPCEDGNA</sequence>
<dbReference type="RefSeq" id="WP_326509547.1">
    <property type="nucleotide sequence ID" value="NZ_JAWIIV010000039.1"/>
</dbReference>
<name>A0ABU6JGX9_9BURK</name>
<reference evidence="1 2" key="1">
    <citation type="submission" date="2023-10" db="EMBL/GenBank/DDBJ databases">
        <title>Noviherbaspirillum sp. CPCC 100848 genome assembly.</title>
        <authorList>
            <person name="Li X.Y."/>
            <person name="Fang X.M."/>
        </authorList>
    </citation>
    <scope>NUCLEOTIDE SEQUENCE [LARGE SCALE GENOMIC DNA]</scope>
    <source>
        <strain evidence="1 2">CPCC 100848</strain>
    </source>
</reference>
<organism evidence="1 2">
    <name type="scientific">Noviherbaspirillum album</name>
    <dbReference type="NCBI Taxonomy" id="3080276"/>
    <lineage>
        <taxon>Bacteria</taxon>
        <taxon>Pseudomonadati</taxon>
        <taxon>Pseudomonadota</taxon>
        <taxon>Betaproteobacteria</taxon>
        <taxon>Burkholderiales</taxon>
        <taxon>Oxalobacteraceae</taxon>
        <taxon>Noviherbaspirillum</taxon>
    </lineage>
</organism>
<comment type="caution">
    <text evidence="1">The sequence shown here is derived from an EMBL/GenBank/DDBJ whole genome shotgun (WGS) entry which is preliminary data.</text>
</comment>
<keyword evidence="2" id="KW-1185">Reference proteome</keyword>
<evidence type="ECO:0000313" key="2">
    <source>
        <dbReference type="Proteomes" id="UP001352263"/>
    </source>
</evidence>
<accession>A0ABU6JGX9</accession>
<evidence type="ECO:0000313" key="1">
    <source>
        <dbReference type="EMBL" id="MEC4722921.1"/>
    </source>
</evidence>
<dbReference type="EMBL" id="JAWIIV010000039">
    <property type="protein sequence ID" value="MEC4722921.1"/>
    <property type="molecule type" value="Genomic_DNA"/>
</dbReference>
<protein>
    <submittedName>
        <fullName evidence="1">Uncharacterized protein</fullName>
    </submittedName>
</protein>